<dbReference type="PRINTS" id="PR00984">
    <property type="entry name" value="TRNASYNTHILE"/>
</dbReference>
<feature type="binding site" evidence="11">
    <location>
        <position position="909"/>
    </location>
    <ligand>
        <name>Zn(2+)</name>
        <dbReference type="ChEBI" id="CHEBI:29105"/>
    </ligand>
</feature>
<dbReference type="InterPro" id="IPR009080">
    <property type="entry name" value="tRNAsynth_Ia_anticodon-bd"/>
</dbReference>
<dbReference type="GO" id="GO:0004822">
    <property type="term" value="F:isoleucine-tRNA ligase activity"/>
    <property type="evidence" value="ECO:0007669"/>
    <property type="project" value="UniProtKB-UniRule"/>
</dbReference>
<evidence type="ECO:0000256" key="5">
    <source>
        <dbReference type="ARBA" id="ARBA00022833"/>
    </source>
</evidence>
<feature type="domain" description="Methionyl/Valyl/Leucyl/Isoleucyl-tRNA synthetase anticodon-binding" evidence="13">
    <location>
        <begin position="689"/>
        <end position="841"/>
    </location>
</feature>
<dbReference type="InterPro" id="IPR013155">
    <property type="entry name" value="M/V/L/I-tRNA-synth_anticd-bd"/>
</dbReference>
<dbReference type="InterPro" id="IPR001412">
    <property type="entry name" value="aa-tRNA-synth_I_CS"/>
</dbReference>
<feature type="short sequence motif" description="'KMSKS' region" evidence="11">
    <location>
        <begin position="609"/>
        <end position="613"/>
    </location>
</feature>
<protein>
    <recommendedName>
        <fullName evidence="11">Isoleucine--tRNA ligase</fullName>
        <ecNumber evidence="11">6.1.1.5</ecNumber>
    </recommendedName>
    <alternativeName>
        <fullName evidence="11">Isoleucyl-tRNA synthetase</fullName>
        <shortName evidence="11">IleRS</shortName>
    </alternativeName>
</protein>
<evidence type="ECO:0000259" key="13">
    <source>
        <dbReference type="Pfam" id="PF08264"/>
    </source>
</evidence>
<keyword evidence="2 11" id="KW-0963">Cytoplasm</keyword>
<proteinExistence type="inferred from homology"/>
<dbReference type="GO" id="GO:0008270">
    <property type="term" value="F:zinc ion binding"/>
    <property type="evidence" value="ECO:0007669"/>
    <property type="project" value="UniProtKB-UniRule"/>
</dbReference>
<comment type="subunit">
    <text evidence="11">Monomer.</text>
</comment>
<dbReference type="CDD" id="cd07960">
    <property type="entry name" value="Anticodon_Ia_Ile_BEm"/>
    <property type="match status" value="1"/>
</dbReference>
<dbReference type="SUPFAM" id="SSF52374">
    <property type="entry name" value="Nucleotidylyl transferase"/>
    <property type="match status" value="1"/>
</dbReference>
<dbReference type="InterPro" id="IPR009008">
    <property type="entry name" value="Val/Leu/Ile-tRNA-synth_edit"/>
</dbReference>
<name>A0A6S6S975_9BACT</name>
<evidence type="ECO:0000256" key="7">
    <source>
        <dbReference type="ARBA" id="ARBA00022917"/>
    </source>
</evidence>
<evidence type="ECO:0000256" key="4">
    <source>
        <dbReference type="ARBA" id="ARBA00022741"/>
    </source>
</evidence>
<dbReference type="FunFam" id="3.40.50.620:FF:000092">
    <property type="entry name" value="Isoleucine--tRNA ligase"/>
    <property type="match status" value="1"/>
</dbReference>
<reference evidence="14" key="1">
    <citation type="submission" date="2020-01" db="EMBL/GenBank/DDBJ databases">
        <authorList>
            <person name="Meier V. D."/>
            <person name="Meier V D."/>
        </authorList>
    </citation>
    <scope>NUCLEOTIDE SEQUENCE</scope>
    <source>
        <strain evidence="14">HLG_WM_MAG_05</strain>
    </source>
</reference>
<keyword evidence="11" id="KW-0479">Metal-binding</keyword>
<dbReference type="Gene3D" id="1.10.730.20">
    <property type="match status" value="1"/>
</dbReference>
<feature type="binding site" evidence="11">
    <location>
        <position position="612"/>
    </location>
    <ligand>
        <name>ATP</name>
        <dbReference type="ChEBI" id="CHEBI:30616"/>
    </ligand>
</feature>
<dbReference type="InterPro" id="IPR002300">
    <property type="entry name" value="aa-tRNA-synth_Ia"/>
</dbReference>
<evidence type="ECO:0000256" key="10">
    <source>
        <dbReference type="ARBA" id="ARBA00048359"/>
    </source>
</evidence>
<feature type="short sequence motif" description="'HIGH' region" evidence="11">
    <location>
        <begin position="57"/>
        <end position="67"/>
    </location>
</feature>
<comment type="catalytic activity">
    <reaction evidence="10 11">
        <text>tRNA(Ile) + L-isoleucine + ATP = L-isoleucyl-tRNA(Ile) + AMP + diphosphate</text>
        <dbReference type="Rhea" id="RHEA:11060"/>
        <dbReference type="Rhea" id="RHEA-COMP:9666"/>
        <dbReference type="Rhea" id="RHEA-COMP:9695"/>
        <dbReference type="ChEBI" id="CHEBI:30616"/>
        <dbReference type="ChEBI" id="CHEBI:33019"/>
        <dbReference type="ChEBI" id="CHEBI:58045"/>
        <dbReference type="ChEBI" id="CHEBI:78442"/>
        <dbReference type="ChEBI" id="CHEBI:78528"/>
        <dbReference type="ChEBI" id="CHEBI:456215"/>
        <dbReference type="EC" id="6.1.1.5"/>
    </reaction>
</comment>
<dbReference type="InterPro" id="IPR033708">
    <property type="entry name" value="Anticodon_Ile_BEm"/>
</dbReference>
<dbReference type="Pfam" id="PF08264">
    <property type="entry name" value="Anticodon_1"/>
    <property type="match status" value="1"/>
</dbReference>
<keyword evidence="3 11" id="KW-0436">Ligase</keyword>
<dbReference type="Gene3D" id="3.90.740.10">
    <property type="entry name" value="Valyl/Leucyl/Isoleucyl-tRNA synthetase, editing domain"/>
    <property type="match status" value="1"/>
</dbReference>
<dbReference type="InterPro" id="IPR002301">
    <property type="entry name" value="Ile-tRNA-ligase"/>
</dbReference>
<accession>A0A6S6S975</accession>
<evidence type="ECO:0000256" key="6">
    <source>
        <dbReference type="ARBA" id="ARBA00022840"/>
    </source>
</evidence>
<evidence type="ECO:0000259" key="12">
    <source>
        <dbReference type="Pfam" id="PF00133"/>
    </source>
</evidence>
<dbReference type="PANTHER" id="PTHR42765">
    <property type="entry name" value="SOLEUCYL-TRNA SYNTHETASE"/>
    <property type="match status" value="1"/>
</dbReference>
<dbReference type="GO" id="GO:0002161">
    <property type="term" value="F:aminoacyl-tRNA deacylase activity"/>
    <property type="evidence" value="ECO:0007669"/>
    <property type="project" value="InterPro"/>
</dbReference>
<feature type="binding site" evidence="11">
    <location>
        <position position="897"/>
    </location>
    <ligand>
        <name>Zn(2+)</name>
        <dbReference type="ChEBI" id="CHEBI:29105"/>
    </ligand>
</feature>
<dbReference type="PANTHER" id="PTHR42765:SF1">
    <property type="entry name" value="ISOLEUCINE--TRNA LIGASE, MITOCHONDRIAL"/>
    <property type="match status" value="1"/>
</dbReference>
<evidence type="ECO:0000256" key="8">
    <source>
        <dbReference type="ARBA" id="ARBA00023146"/>
    </source>
</evidence>
<keyword evidence="5 11" id="KW-0862">Zinc</keyword>
<keyword evidence="6 11" id="KW-0067">ATP-binding</keyword>
<keyword evidence="4 11" id="KW-0547">Nucleotide-binding</keyword>
<dbReference type="InterPro" id="IPR023585">
    <property type="entry name" value="Ile-tRNA-ligase_type1"/>
</dbReference>
<dbReference type="Gene3D" id="3.40.50.620">
    <property type="entry name" value="HUPs"/>
    <property type="match status" value="2"/>
</dbReference>
<organism evidence="14">
    <name type="scientific">uncultured Sulfurovum sp</name>
    <dbReference type="NCBI Taxonomy" id="269237"/>
    <lineage>
        <taxon>Bacteria</taxon>
        <taxon>Pseudomonadati</taxon>
        <taxon>Campylobacterota</taxon>
        <taxon>Epsilonproteobacteria</taxon>
        <taxon>Campylobacterales</taxon>
        <taxon>Sulfurovaceae</taxon>
        <taxon>Sulfurovum</taxon>
        <taxon>environmental samples</taxon>
    </lineage>
</organism>
<evidence type="ECO:0000256" key="2">
    <source>
        <dbReference type="ARBA" id="ARBA00022490"/>
    </source>
</evidence>
<evidence type="ECO:0000313" key="14">
    <source>
        <dbReference type="EMBL" id="CAA6806425.1"/>
    </source>
</evidence>
<comment type="cofactor">
    <cofactor evidence="11">
        <name>Zn(2+)</name>
        <dbReference type="ChEBI" id="CHEBI:29105"/>
    </cofactor>
    <text evidence="11">Binds 1 zinc ion per subunit.</text>
</comment>
<comment type="function">
    <text evidence="9 11">Catalyzes the attachment of isoleucine to tRNA(Ile). As IleRS can inadvertently accommodate and process structurally similar amino acids such as valine, to avoid such errors it has two additional distinct tRNA(Ile)-dependent editing activities. One activity is designated as 'pretransfer' editing and involves the hydrolysis of activated Val-AMP. The other activity is designated 'posttransfer' editing and involves deacylation of mischarged Val-tRNA(Ile).</text>
</comment>
<dbReference type="EC" id="6.1.1.5" evidence="11"/>
<dbReference type="NCBIfam" id="TIGR00392">
    <property type="entry name" value="ileS"/>
    <property type="match status" value="1"/>
</dbReference>
<dbReference type="CDD" id="cd00818">
    <property type="entry name" value="IleRS_core"/>
    <property type="match status" value="1"/>
</dbReference>
<evidence type="ECO:0000256" key="3">
    <source>
        <dbReference type="ARBA" id="ARBA00022598"/>
    </source>
</evidence>
<dbReference type="SUPFAM" id="SSF50677">
    <property type="entry name" value="ValRS/IleRS/LeuRS editing domain"/>
    <property type="match status" value="1"/>
</dbReference>
<keyword evidence="8 11" id="KW-0030">Aminoacyl-tRNA synthetase</keyword>
<dbReference type="HAMAP" id="MF_02002">
    <property type="entry name" value="Ile_tRNA_synth_type1"/>
    <property type="match status" value="1"/>
</dbReference>
<comment type="subcellular location">
    <subcellularLocation>
        <location evidence="11">Cytoplasm</location>
    </subcellularLocation>
</comment>
<dbReference type="GO" id="GO:0005524">
    <property type="term" value="F:ATP binding"/>
    <property type="evidence" value="ECO:0007669"/>
    <property type="project" value="UniProtKB-UniRule"/>
</dbReference>
<sequence>MEFKDTLLLPKTKFPMRGNLPNNEPKRYQEWYDDGMYEQMKTKREGAEMFTLHDGPPYANGDIHIGHALNKTLKDIILKYNYFQGKSVRMIPGWDCHGLPIEQKVEDKMGTAKKETLSVSKFREICRITAGKAVDGQKKGFKQLGIMADWENPYITMDFKFEANIYRTLCEVAKKGLLVERHKPIFWSWAARTALADAEVEYEDKEDYTLYVNFELSDMAKEKLDIHGDAGVVIWTTTPWTLPSNTGIALNPEEMYVLTDDGHIVAEARYDEMIKEEVVSGHASRKIAATELDGMLALNPLNGRSSKIVLGDHVLMDGGTGCVHTAPGHGEDDYKVGLKNGLEVLMPVDERGCYDESVKGLNLLPNADDFVGMHIFKANEPILELLGDSLLKVGKFTHSYPHCWRTKKPLIYRATNQWFISVDDKPSGSEETLREAALSSLDDVNFIPKTSANRLKPMVEGRPDWCISRQRSWGVPIAFFRVKATKEVIFDEKVLDFVANIFEEKGTDVWYDMEIAELLHPECTYKADELEKIGHILDVWFDSGSTWNAVLESGNYDAGEYPASLYLEGSDQHRGWFQTSLLLSSAIHQKSPYKTLITHGFTVDAKGEKMSKSKGNVIVPDKVIKQYGSEILRLWVALSDYQHDLKISDGILQQTAEQYRKLRNTFRFLLANVEGLEELVAPSEYGELDRWVLGRANEVFTSVKNSFDEYDFLKGFSTLNHFITNDLSGVYMDITKDRLYCDDKDGEIRRSTQSAMVVMAKAMMGLVAPVLTYTCDEILDYAPAIFKGDMESVFDLVYEPVPEVAASFDDTLLREGRVKFSEAIDKLKKEKLIKATLELEIAGDVSIFPITEAKDLEDWFMVSALQDSCEGEQVASFEVDGKTFTVHKATGVKCPRCWRYTSTSEDYVCERCQDVVAKLEA</sequence>
<feature type="domain" description="Aminoacyl-tRNA synthetase class Ia" evidence="12">
    <location>
        <begin position="27"/>
        <end position="648"/>
    </location>
</feature>
<dbReference type="EMBL" id="CACVAU010000021">
    <property type="protein sequence ID" value="CAA6806425.1"/>
    <property type="molecule type" value="Genomic_DNA"/>
</dbReference>
<feature type="binding site" evidence="11">
    <location>
        <position position="568"/>
    </location>
    <ligand>
        <name>L-isoleucyl-5'-AMP</name>
        <dbReference type="ChEBI" id="CHEBI:178002"/>
    </ligand>
</feature>
<evidence type="ECO:0000256" key="1">
    <source>
        <dbReference type="ARBA" id="ARBA00006887"/>
    </source>
</evidence>
<comment type="similarity">
    <text evidence="1 11">Belongs to the class-I aminoacyl-tRNA synthetase family. IleS type 1 subfamily.</text>
</comment>
<comment type="domain">
    <text evidence="11">IleRS has two distinct active sites: one for aminoacylation and one for editing. The misactivated valine is translocated from the active site to the editing site, which sterically excludes the correctly activated isoleucine. The single editing site contains two valyl binding pockets, one specific for each substrate (Val-AMP or Val-tRNA(Ile)).</text>
</comment>
<keyword evidence="7 11" id="KW-0648">Protein biosynthesis</keyword>
<dbReference type="InterPro" id="IPR014729">
    <property type="entry name" value="Rossmann-like_a/b/a_fold"/>
</dbReference>
<dbReference type="InterPro" id="IPR050081">
    <property type="entry name" value="Ile-tRNA_ligase"/>
</dbReference>
<dbReference type="Pfam" id="PF00133">
    <property type="entry name" value="tRNA-synt_1"/>
    <property type="match status" value="1"/>
</dbReference>
<dbReference type="PROSITE" id="PS00178">
    <property type="entry name" value="AA_TRNA_LIGASE_I"/>
    <property type="match status" value="1"/>
</dbReference>
<evidence type="ECO:0000256" key="11">
    <source>
        <dbReference type="HAMAP-Rule" id="MF_02002"/>
    </source>
</evidence>
<gene>
    <name evidence="11" type="primary">ileS</name>
    <name evidence="14" type="ORF">HELGO_WM12784</name>
</gene>
<dbReference type="SUPFAM" id="SSF47323">
    <property type="entry name" value="Anticodon-binding domain of a subclass of class I aminoacyl-tRNA synthetases"/>
    <property type="match status" value="1"/>
</dbReference>
<dbReference type="AlphaFoldDB" id="A0A6S6S975"/>
<evidence type="ECO:0000256" key="9">
    <source>
        <dbReference type="ARBA" id="ARBA00025217"/>
    </source>
</evidence>
<feature type="binding site" evidence="11">
    <location>
        <position position="912"/>
    </location>
    <ligand>
        <name>Zn(2+)</name>
        <dbReference type="ChEBI" id="CHEBI:29105"/>
    </ligand>
</feature>
<dbReference type="GO" id="GO:0006428">
    <property type="term" value="P:isoleucyl-tRNA aminoacylation"/>
    <property type="evidence" value="ECO:0007669"/>
    <property type="project" value="UniProtKB-UniRule"/>
</dbReference>
<dbReference type="GO" id="GO:0000049">
    <property type="term" value="F:tRNA binding"/>
    <property type="evidence" value="ECO:0007669"/>
    <property type="project" value="InterPro"/>
</dbReference>
<feature type="binding site" evidence="11">
    <location>
        <position position="894"/>
    </location>
    <ligand>
        <name>Zn(2+)</name>
        <dbReference type="ChEBI" id="CHEBI:29105"/>
    </ligand>
</feature>
<dbReference type="GO" id="GO:0005829">
    <property type="term" value="C:cytosol"/>
    <property type="evidence" value="ECO:0007669"/>
    <property type="project" value="TreeGrafter"/>
</dbReference>